<dbReference type="KEGG" id="nml:Namu_2846"/>
<dbReference type="PANTHER" id="PTHR10000">
    <property type="entry name" value="PHOSPHOSERINE PHOSPHATASE"/>
    <property type="match status" value="1"/>
</dbReference>
<dbReference type="HOGENOM" id="CLU_044146_0_1_11"/>
<sequence>MGTGSSTTRRAVFLDFDGTYADHGVVPDAHVAAVRAARATGHLVFLCTGRPRSMVAPEVLVEFDGLVAAAGGYVEIDGAVLSDQRFPPELGARLVRLLDEHDVAYLLETPEAVYGPPGVDRRLADLLRRHLRASGHEGPRDILDALRMAPELTEVRFGKVTCFDSPEPVASLAAQAGPEIGALPSSIPDMGESAGELYLTWVHKAVGIEVVVAHLGLTREQVIAAGDGLNDLEMLEYAGVGVAIEGSDPRVLAAATHVAAGPQQAGLAVAFAELGLTGEPVVG</sequence>
<dbReference type="OrthoDB" id="3180855at2"/>
<gene>
    <name evidence="1" type="ordered locus">Namu_2846</name>
</gene>
<dbReference type="InterPro" id="IPR036412">
    <property type="entry name" value="HAD-like_sf"/>
</dbReference>
<dbReference type="InterPro" id="IPR023214">
    <property type="entry name" value="HAD_sf"/>
</dbReference>
<dbReference type="EMBL" id="CP001737">
    <property type="protein sequence ID" value="ACV79190.1"/>
    <property type="molecule type" value="Genomic_DNA"/>
</dbReference>
<reference evidence="1 2" key="2">
    <citation type="journal article" date="2010" name="Stand. Genomic Sci.">
        <title>Complete genome sequence of Nakamurella multipartita type strain (Y-104).</title>
        <authorList>
            <person name="Tice H."/>
            <person name="Mayilraj S."/>
            <person name="Sims D."/>
            <person name="Lapidus A."/>
            <person name="Nolan M."/>
            <person name="Lucas S."/>
            <person name="Glavina Del Rio T."/>
            <person name="Copeland A."/>
            <person name="Cheng J.F."/>
            <person name="Meincke L."/>
            <person name="Bruce D."/>
            <person name="Goodwin L."/>
            <person name="Pitluck S."/>
            <person name="Ivanova N."/>
            <person name="Mavromatis K."/>
            <person name="Ovchinnikova G."/>
            <person name="Pati A."/>
            <person name="Chen A."/>
            <person name="Palaniappan K."/>
            <person name="Land M."/>
            <person name="Hauser L."/>
            <person name="Chang Y.J."/>
            <person name="Jeffries C.D."/>
            <person name="Detter J.C."/>
            <person name="Brettin T."/>
            <person name="Rohde M."/>
            <person name="Goker M."/>
            <person name="Bristow J."/>
            <person name="Eisen J.A."/>
            <person name="Markowitz V."/>
            <person name="Hugenholtz P."/>
            <person name="Kyrpides N.C."/>
            <person name="Klenk H.P."/>
            <person name="Chen F."/>
        </authorList>
    </citation>
    <scope>NUCLEOTIDE SEQUENCE [LARGE SCALE GENOMIC DNA]</scope>
    <source>
        <strain evidence="2">ATCC 700099 / DSM 44233 / CIP 104796 / JCM 9543 / NBRC 105858 / Y-104</strain>
    </source>
</reference>
<proteinExistence type="predicted"/>
<dbReference type="RefSeq" id="WP_015748069.1">
    <property type="nucleotide sequence ID" value="NC_013235.1"/>
</dbReference>
<dbReference type="InParanoid" id="C8X9N2"/>
<dbReference type="eggNOG" id="COG0561">
    <property type="taxonomic scope" value="Bacteria"/>
</dbReference>
<dbReference type="AlphaFoldDB" id="C8X9N2"/>
<dbReference type="SUPFAM" id="SSF56784">
    <property type="entry name" value="HAD-like"/>
    <property type="match status" value="1"/>
</dbReference>
<evidence type="ECO:0000313" key="1">
    <source>
        <dbReference type="EMBL" id="ACV79190.1"/>
    </source>
</evidence>
<dbReference type="Gene3D" id="3.30.1240.10">
    <property type="match status" value="1"/>
</dbReference>
<keyword evidence="1" id="KW-0378">Hydrolase</keyword>
<dbReference type="STRING" id="479431.Namu_2846"/>
<accession>C8X9N2</accession>
<evidence type="ECO:0000313" key="2">
    <source>
        <dbReference type="Proteomes" id="UP000002218"/>
    </source>
</evidence>
<protein>
    <submittedName>
        <fullName evidence="1">HAD-superfamily hydrolase, subfamily IIB</fullName>
    </submittedName>
</protein>
<reference evidence="2" key="1">
    <citation type="submission" date="2009-09" db="EMBL/GenBank/DDBJ databases">
        <title>The complete genome of Nakamurella multipartita DSM 44233.</title>
        <authorList>
            <consortium name="US DOE Joint Genome Institute (JGI-PGF)"/>
            <person name="Lucas S."/>
            <person name="Copeland A."/>
            <person name="Lapidus A."/>
            <person name="Glavina del Rio T."/>
            <person name="Dalin E."/>
            <person name="Tice H."/>
            <person name="Bruce D."/>
            <person name="Goodwin L."/>
            <person name="Pitluck S."/>
            <person name="Kyrpides N."/>
            <person name="Mavromatis K."/>
            <person name="Ivanova N."/>
            <person name="Ovchinnikova G."/>
            <person name="Sims D."/>
            <person name="Meincke L."/>
            <person name="Brettin T."/>
            <person name="Detter J.C."/>
            <person name="Han C."/>
            <person name="Larimer F."/>
            <person name="Land M."/>
            <person name="Hauser L."/>
            <person name="Markowitz V."/>
            <person name="Cheng J.-F."/>
            <person name="Hugenholtz P."/>
            <person name="Woyke T."/>
            <person name="Wu D."/>
            <person name="Klenk H.-P."/>
            <person name="Eisen J.A."/>
        </authorList>
    </citation>
    <scope>NUCLEOTIDE SEQUENCE [LARGE SCALE GENOMIC DNA]</scope>
    <source>
        <strain evidence="2">ATCC 700099 / DSM 44233 / CIP 104796 / JCM 9543 / NBRC 105858 / Y-104</strain>
    </source>
</reference>
<name>C8X9N2_NAKMY</name>
<dbReference type="GO" id="GO:0016791">
    <property type="term" value="F:phosphatase activity"/>
    <property type="evidence" value="ECO:0007669"/>
    <property type="project" value="UniProtKB-ARBA"/>
</dbReference>
<organism evidence="1 2">
    <name type="scientific">Nakamurella multipartita (strain ATCC 700099 / DSM 44233 / CIP 104796 / JCM 9543 / NBRC 105858 / Y-104)</name>
    <name type="common">Microsphaera multipartita</name>
    <dbReference type="NCBI Taxonomy" id="479431"/>
    <lineage>
        <taxon>Bacteria</taxon>
        <taxon>Bacillati</taxon>
        <taxon>Actinomycetota</taxon>
        <taxon>Actinomycetes</taxon>
        <taxon>Nakamurellales</taxon>
        <taxon>Nakamurellaceae</taxon>
        <taxon>Nakamurella</taxon>
    </lineage>
</organism>
<dbReference type="Gene3D" id="3.40.50.1000">
    <property type="entry name" value="HAD superfamily/HAD-like"/>
    <property type="match status" value="1"/>
</dbReference>
<dbReference type="Pfam" id="PF08282">
    <property type="entry name" value="Hydrolase_3"/>
    <property type="match status" value="1"/>
</dbReference>
<keyword evidence="2" id="KW-1185">Reference proteome</keyword>
<dbReference type="GO" id="GO:0000287">
    <property type="term" value="F:magnesium ion binding"/>
    <property type="evidence" value="ECO:0007669"/>
    <property type="project" value="TreeGrafter"/>
</dbReference>
<dbReference type="PANTHER" id="PTHR10000:SF25">
    <property type="entry name" value="PHOSPHATASE YKRA-RELATED"/>
    <property type="match status" value="1"/>
</dbReference>
<dbReference type="Proteomes" id="UP000002218">
    <property type="component" value="Chromosome"/>
</dbReference>
<dbReference type="GO" id="GO:0005829">
    <property type="term" value="C:cytosol"/>
    <property type="evidence" value="ECO:0007669"/>
    <property type="project" value="TreeGrafter"/>
</dbReference>